<reference evidence="3 4" key="1">
    <citation type="submission" date="2019-09" db="EMBL/GenBank/DDBJ databases">
        <title>A chromosome-level genome assembly of the Chinese tupelo Nyssa sinensis.</title>
        <authorList>
            <person name="Yang X."/>
            <person name="Kang M."/>
            <person name="Yang Y."/>
            <person name="Xiong H."/>
            <person name="Wang M."/>
            <person name="Zhang Z."/>
            <person name="Wang Z."/>
            <person name="Wu H."/>
            <person name="Ma T."/>
            <person name="Liu J."/>
            <person name="Xi Z."/>
        </authorList>
    </citation>
    <scope>NUCLEOTIDE SEQUENCE [LARGE SCALE GENOMIC DNA]</scope>
    <source>
        <strain evidence="3">J267</strain>
        <tissue evidence="3">Leaf</tissue>
    </source>
</reference>
<gene>
    <name evidence="3" type="ORF">F0562_035742</name>
</gene>
<accession>A0A5J5AG16</accession>
<evidence type="ECO:0000256" key="1">
    <source>
        <dbReference type="SAM" id="Phobius"/>
    </source>
</evidence>
<evidence type="ECO:0000259" key="2">
    <source>
        <dbReference type="PROSITE" id="PS50211"/>
    </source>
</evidence>
<evidence type="ECO:0000313" key="3">
    <source>
        <dbReference type="EMBL" id="KAA8528387.1"/>
    </source>
</evidence>
<proteinExistence type="predicted"/>
<dbReference type="Pfam" id="PF02141">
    <property type="entry name" value="DENN"/>
    <property type="match status" value="1"/>
</dbReference>
<dbReference type="InterPro" id="IPR036812">
    <property type="entry name" value="NAD(P)_OxRdtase_dom_sf"/>
</dbReference>
<dbReference type="InterPro" id="IPR037516">
    <property type="entry name" value="Tripartite_DENN"/>
</dbReference>
<keyword evidence="4" id="KW-1185">Reference proteome</keyword>
<dbReference type="SMART" id="SM00799">
    <property type="entry name" value="DENN"/>
    <property type="match status" value="1"/>
</dbReference>
<dbReference type="InterPro" id="IPR051942">
    <property type="entry name" value="DENN_domain_containing_2"/>
</dbReference>
<dbReference type="AlphaFoldDB" id="A0A5J5AG16"/>
<dbReference type="EMBL" id="CM018045">
    <property type="protein sequence ID" value="KAA8528387.1"/>
    <property type="molecule type" value="Genomic_DNA"/>
</dbReference>
<name>A0A5J5AG16_9ASTE</name>
<feature type="domain" description="UDENN" evidence="2">
    <location>
        <begin position="1"/>
        <end position="189"/>
    </location>
</feature>
<dbReference type="InterPro" id="IPR001194">
    <property type="entry name" value="cDENN_dom"/>
</dbReference>
<sequence length="189" mass="21119">MRPDYIQSQIQTSGKQALQVVPKEVWTCGSSARVLDLSHNSIQDVPAAIGSLCSMQVKDLFVPLLVLLIELLEGILSALVLSVIPLIRPYQWQSLLMPVLPDDMVDFLDAPVPYIVGVEKKTTEVQSKLTNVILLDANKNQIGSYLKKLFEDGVVKREDLWITSKLWCTDHAPKNVPEALDRTLRDLQA</sequence>
<dbReference type="SUPFAM" id="SSF51430">
    <property type="entry name" value="NAD(P)-linked oxidoreductase"/>
    <property type="match status" value="1"/>
</dbReference>
<feature type="transmembrane region" description="Helical" evidence="1">
    <location>
        <begin position="60"/>
        <end position="87"/>
    </location>
</feature>
<keyword evidence="1" id="KW-1133">Transmembrane helix</keyword>
<dbReference type="Proteomes" id="UP000325577">
    <property type="component" value="Linkage Group LG21"/>
</dbReference>
<dbReference type="InterPro" id="IPR043153">
    <property type="entry name" value="DENN_C"/>
</dbReference>
<evidence type="ECO:0000313" key="4">
    <source>
        <dbReference type="Proteomes" id="UP000325577"/>
    </source>
</evidence>
<dbReference type="OrthoDB" id="6019893at2759"/>
<keyword evidence="1" id="KW-0812">Transmembrane</keyword>
<dbReference type="PANTHER" id="PTHR15288:SF4">
    <property type="entry name" value="OS02G0777100 PROTEIN"/>
    <property type="match status" value="1"/>
</dbReference>
<dbReference type="PROSITE" id="PS50211">
    <property type="entry name" value="DENN"/>
    <property type="match status" value="1"/>
</dbReference>
<keyword evidence="1" id="KW-0472">Membrane</keyword>
<dbReference type="PANTHER" id="PTHR15288">
    <property type="entry name" value="DENN DOMAIN-CONTAINING PROTEIN 2"/>
    <property type="match status" value="1"/>
</dbReference>
<dbReference type="Gene3D" id="3.40.50.11500">
    <property type="match status" value="1"/>
</dbReference>
<protein>
    <recommendedName>
        <fullName evidence="2">UDENN domain-containing protein</fullName>
    </recommendedName>
</protein>
<organism evidence="3 4">
    <name type="scientific">Nyssa sinensis</name>
    <dbReference type="NCBI Taxonomy" id="561372"/>
    <lineage>
        <taxon>Eukaryota</taxon>
        <taxon>Viridiplantae</taxon>
        <taxon>Streptophyta</taxon>
        <taxon>Embryophyta</taxon>
        <taxon>Tracheophyta</taxon>
        <taxon>Spermatophyta</taxon>
        <taxon>Magnoliopsida</taxon>
        <taxon>eudicotyledons</taxon>
        <taxon>Gunneridae</taxon>
        <taxon>Pentapetalae</taxon>
        <taxon>asterids</taxon>
        <taxon>Cornales</taxon>
        <taxon>Nyssaceae</taxon>
        <taxon>Nyssa</taxon>
    </lineage>
</organism>